<protein>
    <submittedName>
        <fullName evidence="2">Uncharacterized protein</fullName>
    </submittedName>
</protein>
<dbReference type="Proteomes" id="UP000634136">
    <property type="component" value="Unassembled WGS sequence"/>
</dbReference>
<sequence>MGTTTNIEVNATTTNKAATSNVILNLRIINTEKNIFRNNNLKESNAPNIRSECFMPHALLTGVRGKPTNPPPSVTQIPQVGQPPQKTLPLSTPQVA</sequence>
<gene>
    <name evidence="2" type="ORF">G2W53_014605</name>
</gene>
<name>A0A834WTY8_9FABA</name>
<dbReference type="EMBL" id="JAAIUW010000005">
    <property type="protein sequence ID" value="KAF7832272.1"/>
    <property type="molecule type" value="Genomic_DNA"/>
</dbReference>
<feature type="compositionally biased region" description="Polar residues" evidence="1">
    <location>
        <begin position="74"/>
        <end position="96"/>
    </location>
</feature>
<comment type="caution">
    <text evidence="2">The sequence shown here is derived from an EMBL/GenBank/DDBJ whole genome shotgun (WGS) entry which is preliminary data.</text>
</comment>
<evidence type="ECO:0000256" key="1">
    <source>
        <dbReference type="SAM" id="MobiDB-lite"/>
    </source>
</evidence>
<organism evidence="2 3">
    <name type="scientific">Senna tora</name>
    <dbReference type="NCBI Taxonomy" id="362788"/>
    <lineage>
        <taxon>Eukaryota</taxon>
        <taxon>Viridiplantae</taxon>
        <taxon>Streptophyta</taxon>
        <taxon>Embryophyta</taxon>
        <taxon>Tracheophyta</taxon>
        <taxon>Spermatophyta</taxon>
        <taxon>Magnoliopsida</taxon>
        <taxon>eudicotyledons</taxon>
        <taxon>Gunneridae</taxon>
        <taxon>Pentapetalae</taxon>
        <taxon>rosids</taxon>
        <taxon>fabids</taxon>
        <taxon>Fabales</taxon>
        <taxon>Fabaceae</taxon>
        <taxon>Caesalpinioideae</taxon>
        <taxon>Cassia clade</taxon>
        <taxon>Senna</taxon>
    </lineage>
</organism>
<feature type="region of interest" description="Disordered" evidence="1">
    <location>
        <begin position="63"/>
        <end position="96"/>
    </location>
</feature>
<keyword evidence="3" id="KW-1185">Reference proteome</keyword>
<dbReference type="AlphaFoldDB" id="A0A834WTY8"/>
<proteinExistence type="predicted"/>
<reference evidence="2" key="1">
    <citation type="submission" date="2020-09" db="EMBL/GenBank/DDBJ databases">
        <title>Genome-Enabled Discovery of Anthraquinone Biosynthesis in Senna tora.</title>
        <authorList>
            <person name="Kang S.-H."/>
            <person name="Pandey R.P."/>
            <person name="Lee C.-M."/>
            <person name="Sim J.-S."/>
            <person name="Jeong J.-T."/>
            <person name="Choi B.-S."/>
            <person name="Jung M."/>
            <person name="Ginzburg D."/>
            <person name="Zhao K."/>
            <person name="Won S.Y."/>
            <person name="Oh T.-J."/>
            <person name="Yu Y."/>
            <person name="Kim N.-H."/>
            <person name="Lee O.R."/>
            <person name="Lee T.-H."/>
            <person name="Bashyal P."/>
            <person name="Kim T.-S."/>
            <person name="Lee W.-H."/>
            <person name="Kawkins C."/>
            <person name="Kim C.-K."/>
            <person name="Kim J.S."/>
            <person name="Ahn B.O."/>
            <person name="Rhee S.Y."/>
            <person name="Sohng J.K."/>
        </authorList>
    </citation>
    <scope>NUCLEOTIDE SEQUENCE</scope>
    <source>
        <tissue evidence="2">Leaf</tissue>
    </source>
</reference>
<evidence type="ECO:0000313" key="3">
    <source>
        <dbReference type="Proteomes" id="UP000634136"/>
    </source>
</evidence>
<evidence type="ECO:0000313" key="2">
    <source>
        <dbReference type="EMBL" id="KAF7832272.1"/>
    </source>
</evidence>
<accession>A0A834WTY8</accession>